<sequence>MAGSLDYSVHQYGTGNYLQRLGVWGVDFERKSKYWIIYIHGGAWRDPRVDFETFAPTIDRIISSQHPLASAIAAFASLDYRLGPHPLFPQDPASTPVSQYRNAKHPDHLNDIRSALSYLQKRYAFGSNYVLVGHSAGACLAFQLIGSPESADLVLPQAIVGFEGIYDFTGINSRYRGGYAEFLTGAFGDPSCWDSAAPMKLPGSLKEGWNEGKLAALGWSRDDPLIDEPEIDGMTAKLERDGVKLVLFKDLHGGHDELWENGADVARMILTTLDAIYAT</sequence>
<reference evidence="4 5" key="1">
    <citation type="submission" date="2018-06" db="EMBL/GenBank/DDBJ databases">
        <title>Complete Genomes of Monosporascus.</title>
        <authorList>
            <person name="Robinson A.J."/>
            <person name="Natvig D.O."/>
        </authorList>
    </citation>
    <scope>NUCLEOTIDE SEQUENCE [LARGE SCALE GENOMIC DNA]</scope>
    <source>
        <strain evidence="4 5">CBS 110550</strain>
    </source>
</reference>
<dbReference type="EMBL" id="QJNU01001213">
    <property type="protein sequence ID" value="RYO78245.1"/>
    <property type="molecule type" value="Genomic_DNA"/>
</dbReference>
<dbReference type="InterPro" id="IPR027519">
    <property type="entry name" value="KFase_ver/fungi-typ"/>
</dbReference>
<protein>
    <recommendedName>
        <fullName evidence="3">Kynurenine formamidase</fullName>
        <shortName evidence="3">KFA</shortName>
        <shortName evidence="3">KFase</shortName>
        <ecNumber evidence="3">3.5.1.9</ecNumber>
    </recommendedName>
    <alternativeName>
        <fullName evidence="3">Arylformamidase</fullName>
    </alternativeName>
    <alternativeName>
        <fullName evidence="3">N-formylkynurenine formamidase</fullName>
        <shortName evidence="3">FKF</shortName>
    </alternativeName>
</protein>
<dbReference type="InterPro" id="IPR029058">
    <property type="entry name" value="AB_hydrolase_fold"/>
</dbReference>
<dbReference type="SUPFAM" id="SSF53474">
    <property type="entry name" value="alpha/beta-Hydrolases"/>
    <property type="match status" value="1"/>
</dbReference>
<evidence type="ECO:0000313" key="5">
    <source>
        <dbReference type="Proteomes" id="UP000293360"/>
    </source>
</evidence>
<keyword evidence="5" id="KW-1185">Reference proteome</keyword>
<proteinExistence type="inferred from homology"/>
<feature type="active site" evidence="3">
    <location>
        <position position="255"/>
    </location>
</feature>
<organism evidence="4 5">
    <name type="scientific">Monosporascus ibericus</name>
    <dbReference type="NCBI Taxonomy" id="155417"/>
    <lineage>
        <taxon>Eukaryota</taxon>
        <taxon>Fungi</taxon>
        <taxon>Dikarya</taxon>
        <taxon>Ascomycota</taxon>
        <taxon>Pezizomycotina</taxon>
        <taxon>Sordariomycetes</taxon>
        <taxon>Xylariomycetidae</taxon>
        <taxon>Xylariales</taxon>
        <taxon>Xylariales incertae sedis</taxon>
        <taxon>Monosporascus</taxon>
    </lineage>
</organism>
<name>A0A4Q4SW67_9PEZI</name>
<dbReference type="STRING" id="155417.A0A4Q4SW67"/>
<dbReference type="InterPro" id="IPR050300">
    <property type="entry name" value="GDXG_lipolytic_enzyme"/>
</dbReference>
<dbReference type="PANTHER" id="PTHR48081:SF33">
    <property type="entry name" value="KYNURENINE FORMAMIDASE"/>
    <property type="match status" value="1"/>
</dbReference>
<comment type="similarity">
    <text evidence="3">Belongs to the kynurenine formamidase family.</text>
</comment>
<comment type="function">
    <text evidence="3">Catalyzes the hydrolysis of N-formyl-L-kynurenine to L-kynurenine, the second step in the kynurenine pathway of tryptophan degradation. Kynurenine may be further oxidized to nicotinic acid, NAD(H) and NADP(H). Required for elimination of toxic metabolites.</text>
</comment>
<dbReference type="EC" id="3.5.1.9" evidence="3"/>
<dbReference type="GO" id="GO:0004061">
    <property type="term" value="F:arylformamidase activity"/>
    <property type="evidence" value="ECO:0007669"/>
    <property type="project" value="UniProtKB-UniRule"/>
</dbReference>
<dbReference type="GO" id="GO:0034354">
    <property type="term" value="P:'de novo' NAD+ biosynthetic process from L-tryptophan"/>
    <property type="evidence" value="ECO:0007669"/>
    <property type="project" value="UniProtKB-UniRule"/>
</dbReference>
<gene>
    <name evidence="4" type="ORF">DL764_010136</name>
</gene>
<keyword evidence="1 3" id="KW-0378">Hydrolase</keyword>
<evidence type="ECO:0000256" key="2">
    <source>
        <dbReference type="ARBA" id="ARBA00023079"/>
    </source>
</evidence>
<comment type="catalytic activity">
    <reaction evidence="3">
        <text>N-formyl-L-kynurenine + H2O = L-kynurenine + formate + H(+)</text>
        <dbReference type="Rhea" id="RHEA:13009"/>
        <dbReference type="ChEBI" id="CHEBI:15377"/>
        <dbReference type="ChEBI" id="CHEBI:15378"/>
        <dbReference type="ChEBI" id="CHEBI:15740"/>
        <dbReference type="ChEBI" id="CHEBI:57959"/>
        <dbReference type="ChEBI" id="CHEBI:58629"/>
        <dbReference type="EC" id="3.5.1.9"/>
    </reaction>
</comment>
<feature type="active site" description="Nucleophile" evidence="3">
    <location>
        <position position="135"/>
    </location>
</feature>
<dbReference type="OrthoDB" id="420264at2759"/>
<comment type="caution">
    <text evidence="4">The sequence shown here is derived from an EMBL/GenBank/DDBJ whole genome shotgun (WGS) entry which is preliminary data.</text>
</comment>
<dbReference type="Proteomes" id="UP000293360">
    <property type="component" value="Unassembled WGS sequence"/>
</dbReference>
<feature type="short sequence motif" description="HGGXW" evidence="3">
    <location>
        <begin position="40"/>
        <end position="44"/>
    </location>
</feature>
<dbReference type="UniPathway" id="UPA00333">
    <property type="reaction ID" value="UER00454"/>
</dbReference>
<evidence type="ECO:0000313" key="4">
    <source>
        <dbReference type="EMBL" id="RYO78245.1"/>
    </source>
</evidence>
<keyword evidence="2 3" id="KW-0823">Tryptophan catabolism</keyword>
<dbReference type="GO" id="GO:0019441">
    <property type="term" value="P:L-tryptophan catabolic process to kynurenine"/>
    <property type="evidence" value="ECO:0007669"/>
    <property type="project" value="UniProtKB-UniRule"/>
</dbReference>
<accession>A0A4Q4SW67</accession>
<comment type="subunit">
    <text evidence="3">Homodimer.</text>
</comment>
<dbReference type="PANTHER" id="PTHR48081">
    <property type="entry name" value="AB HYDROLASE SUPERFAMILY PROTEIN C4A8.06C"/>
    <property type="match status" value="1"/>
</dbReference>
<dbReference type="HAMAP" id="MF_03014">
    <property type="entry name" value="KFase"/>
    <property type="match status" value="1"/>
</dbReference>
<evidence type="ECO:0000256" key="1">
    <source>
        <dbReference type="ARBA" id="ARBA00022801"/>
    </source>
</evidence>
<evidence type="ECO:0000256" key="3">
    <source>
        <dbReference type="HAMAP-Rule" id="MF_03014"/>
    </source>
</evidence>
<comment type="pathway">
    <text evidence="3">Amino-acid degradation; L-tryptophan degradation via kynurenine pathway; L-kynurenine from L-tryptophan: step 2/2.</text>
</comment>
<feature type="active site" evidence="3">
    <location>
        <position position="223"/>
    </location>
</feature>
<comment type="domain">
    <text evidence="3">The main chain amide nitrogen atoms of the second glycine and its adjacent residue in the HGGXW motif define the oxyanion hole, and stabilize the oxyanion that forms during the nucleophilic attack by the catalytic serine during substrate cleavage.</text>
</comment>
<dbReference type="Gene3D" id="3.40.50.1820">
    <property type="entry name" value="alpha/beta hydrolase"/>
    <property type="match status" value="1"/>
</dbReference>
<dbReference type="AlphaFoldDB" id="A0A4Q4SW67"/>